<evidence type="ECO:0000256" key="1">
    <source>
        <dbReference type="SAM" id="Phobius"/>
    </source>
</evidence>
<evidence type="ECO:0008006" key="4">
    <source>
        <dbReference type="Google" id="ProtNLM"/>
    </source>
</evidence>
<feature type="transmembrane region" description="Helical" evidence="1">
    <location>
        <begin position="65"/>
        <end position="90"/>
    </location>
</feature>
<keyword evidence="1" id="KW-0472">Membrane</keyword>
<dbReference type="AlphaFoldDB" id="A0A0B2VUV9"/>
<protein>
    <recommendedName>
        <fullName evidence="4">Transmembrane protein</fullName>
    </recommendedName>
</protein>
<name>A0A0B2VUV9_TOXCA</name>
<sequence length="150" mass="16480">MRLLVRFALVACAVIIFLIWYGISRAANNDSNDPETDETVRILLMSEQENQQMQQISVPQITLNVAVVLIVSLLSVALLITGIIVVAVTLDPTTADNESDEEEELSDARTTPVHNNKFLWHAGISSPTGRLLPQFDTLARLHSLSDVTVA</sequence>
<keyword evidence="3" id="KW-1185">Reference proteome</keyword>
<accession>A0A0B2VUV9</accession>
<keyword evidence="1" id="KW-0812">Transmembrane</keyword>
<dbReference type="EMBL" id="JPKZ01000441">
    <property type="protein sequence ID" value="KHN87306.1"/>
    <property type="molecule type" value="Genomic_DNA"/>
</dbReference>
<proteinExistence type="predicted"/>
<dbReference type="Proteomes" id="UP000031036">
    <property type="component" value="Unassembled WGS sequence"/>
</dbReference>
<evidence type="ECO:0000313" key="2">
    <source>
        <dbReference type="EMBL" id="KHN87306.1"/>
    </source>
</evidence>
<dbReference type="OrthoDB" id="5871304at2759"/>
<gene>
    <name evidence="2" type="ORF">Tcan_17914</name>
</gene>
<comment type="caution">
    <text evidence="2">The sequence shown here is derived from an EMBL/GenBank/DDBJ whole genome shotgun (WGS) entry which is preliminary data.</text>
</comment>
<feature type="transmembrane region" description="Helical" evidence="1">
    <location>
        <begin position="7"/>
        <end position="23"/>
    </location>
</feature>
<evidence type="ECO:0000313" key="3">
    <source>
        <dbReference type="Proteomes" id="UP000031036"/>
    </source>
</evidence>
<organism evidence="2 3">
    <name type="scientific">Toxocara canis</name>
    <name type="common">Canine roundworm</name>
    <dbReference type="NCBI Taxonomy" id="6265"/>
    <lineage>
        <taxon>Eukaryota</taxon>
        <taxon>Metazoa</taxon>
        <taxon>Ecdysozoa</taxon>
        <taxon>Nematoda</taxon>
        <taxon>Chromadorea</taxon>
        <taxon>Rhabditida</taxon>
        <taxon>Spirurina</taxon>
        <taxon>Ascaridomorpha</taxon>
        <taxon>Ascaridoidea</taxon>
        <taxon>Toxocaridae</taxon>
        <taxon>Toxocara</taxon>
    </lineage>
</organism>
<reference evidence="2 3" key="1">
    <citation type="submission" date="2014-11" db="EMBL/GenBank/DDBJ databases">
        <title>Genetic blueprint of the zoonotic pathogen Toxocara canis.</title>
        <authorList>
            <person name="Zhu X.-Q."/>
            <person name="Korhonen P.K."/>
            <person name="Cai H."/>
            <person name="Young N.D."/>
            <person name="Nejsum P."/>
            <person name="von Samson-Himmelstjerna G."/>
            <person name="Boag P.R."/>
            <person name="Tan P."/>
            <person name="Li Q."/>
            <person name="Min J."/>
            <person name="Yang Y."/>
            <person name="Wang X."/>
            <person name="Fang X."/>
            <person name="Hall R.S."/>
            <person name="Hofmann A."/>
            <person name="Sternberg P.W."/>
            <person name="Jex A.R."/>
            <person name="Gasser R.B."/>
        </authorList>
    </citation>
    <scope>NUCLEOTIDE SEQUENCE [LARGE SCALE GENOMIC DNA]</scope>
    <source>
        <strain evidence="2">PN_DK_2014</strain>
    </source>
</reference>
<keyword evidence="1" id="KW-1133">Transmembrane helix</keyword>